<reference evidence="1 2" key="1">
    <citation type="journal article" date="2024" name="Appl. Environ. Microbiol.">
        <title>Pontiella agarivorans sp. nov., a novel marine anaerobic bacterium capable of degrading macroalgal polysaccharides and fixing nitrogen.</title>
        <authorList>
            <person name="Liu N."/>
            <person name="Kivenson V."/>
            <person name="Peng X."/>
            <person name="Cui Z."/>
            <person name="Lankiewicz T.S."/>
            <person name="Gosselin K.M."/>
            <person name="English C.J."/>
            <person name="Blair E.M."/>
            <person name="O'Malley M.A."/>
            <person name="Valentine D.L."/>
        </authorList>
    </citation>
    <scope>NUCLEOTIDE SEQUENCE [LARGE SCALE GENOMIC DNA]</scope>
    <source>
        <strain evidence="1 2">NLcol2</strain>
    </source>
</reference>
<dbReference type="PANTHER" id="PTHR43832:SF1">
    <property type="entry name" value="S-ADENOSYL-L-METHIONINE-DEPENDENT METHYLTRANSFERASES SUPERFAMILY PROTEIN"/>
    <property type="match status" value="1"/>
</dbReference>
<organism evidence="1 2">
    <name type="scientific">Pontiella agarivorans</name>
    <dbReference type="NCBI Taxonomy" id="3038953"/>
    <lineage>
        <taxon>Bacteria</taxon>
        <taxon>Pseudomonadati</taxon>
        <taxon>Kiritimatiellota</taxon>
        <taxon>Kiritimatiellia</taxon>
        <taxon>Kiritimatiellales</taxon>
        <taxon>Pontiellaceae</taxon>
        <taxon>Pontiella</taxon>
    </lineage>
</organism>
<dbReference type="EC" id="2.1.1.-" evidence="1"/>
<dbReference type="PANTHER" id="PTHR43832">
    <property type="match status" value="1"/>
</dbReference>
<keyword evidence="1" id="KW-0808">Transferase</keyword>
<dbReference type="Proteomes" id="UP001290861">
    <property type="component" value="Unassembled WGS sequence"/>
</dbReference>
<proteinExistence type="predicted"/>
<keyword evidence="1" id="KW-0489">Methyltransferase</keyword>
<name>A0ABU5MYZ5_9BACT</name>
<sequence>MIDLMELAEKGRMPDAAIRAGIRKLLRDRIKMESKASAADQLESVFRFRDMMDRAPVAVATNTANEQHYEVPADLFQLFMGGHLKYSCGYWPVAENTLTESEEAMLELTCRRAGLTDGMDILELGCGWGSLSLWMAQQYPNSRIVAVSNSRTQKKFIDARGLPNLEVITADMNDFMIAQRFDRVVSIEMFEHMRNWPELLRRISNWLKNDGKLFVHIFVNRELAYLFNDSGEVNWMAEHFFQEGMMPSENLLTLTNRNMVVNRMWRVNGQHYAKTLRAWLDRIDINSQYAIAVLERALGAEEARLQFGRWRIFFMACEELFSFEGGEEWYVAHYLLEKR</sequence>
<dbReference type="EMBL" id="JARVCO010000010">
    <property type="protein sequence ID" value="MDZ8119311.1"/>
    <property type="molecule type" value="Genomic_DNA"/>
</dbReference>
<dbReference type="GO" id="GO:0032259">
    <property type="term" value="P:methylation"/>
    <property type="evidence" value="ECO:0007669"/>
    <property type="project" value="UniProtKB-KW"/>
</dbReference>
<dbReference type="CDD" id="cd02440">
    <property type="entry name" value="AdoMet_MTases"/>
    <property type="match status" value="1"/>
</dbReference>
<dbReference type="InterPro" id="IPR029063">
    <property type="entry name" value="SAM-dependent_MTases_sf"/>
</dbReference>
<evidence type="ECO:0000313" key="2">
    <source>
        <dbReference type="Proteomes" id="UP001290861"/>
    </source>
</evidence>
<dbReference type="Gene3D" id="3.40.50.150">
    <property type="entry name" value="Vaccinia Virus protein VP39"/>
    <property type="match status" value="1"/>
</dbReference>
<dbReference type="SUPFAM" id="SSF53335">
    <property type="entry name" value="S-adenosyl-L-methionine-dependent methyltransferases"/>
    <property type="match status" value="1"/>
</dbReference>
<protein>
    <submittedName>
        <fullName evidence="1">Cyclopropane-fatty-acyl-phospholipid synthase</fullName>
        <ecNumber evidence="1">2.1.1.-</ecNumber>
    </submittedName>
</protein>
<keyword evidence="2" id="KW-1185">Reference proteome</keyword>
<dbReference type="Pfam" id="PF02353">
    <property type="entry name" value="CMAS"/>
    <property type="match status" value="1"/>
</dbReference>
<dbReference type="RefSeq" id="WP_322609095.1">
    <property type="nucleotide sequence ID" value="NZ_JARVCO010000010.1"/>
</dbReference>
<evidence type="ECO:0000313" key="1">
    <source>
        <dbReference type="EMBL" id="MDZ8119311.1"/>
    </source>
</evidence>
<dbReference type="GO" id="GO:0008168">
    <property type="term" value="F:methyltransferase activity"/>
    <property type="evidence" value="ECO:0007669"/>
    <property type="project" value="UniProtKB-KW"/>
</dbReference>
<comment type="caution">
    <text evidence="1">The sequence shown here is derived from an EMBL/GenBank/DDBJ whole genome shotgun (WGS) entry which is preliminary data.</text>
</comment>
<accession>A0ABU5MYZ5</accession>
<gene>
    <name evidence="1" type="ORF">P9H32_11820</name>
</gene>